<evidence type="ECO:0000256" key="1">
    <source>
        <dbReference type="ARBA" id="ARBA00006672"/>
    </source>
</evidence>
<dbReference type="Gene3D" id="3.30.40.10">
    <property type="entry name" value="Zinc/RING finger domain, C3HC4 (zinc finger)"/>
    <property type="match status" value="1"/>
</dbReference>
<evidence type="ECO:0000256" key="2">
    <source>
        <dbReference type="ARBA" id="ARBA00022771"/>
    </source>
</evidence>
<proteinExistence type="inferred from homology"/>
<evidence type="ECO:0000259" key="6">
    <source>
        <dbReference type="PROSITE" id="PS50089"/>
    </source>
</evidence>
<protein>
    <recommendedName>
        <fullName evidence="6">RING-type domain-containing protein</fullName>
    </recommendedName>
</protein>
<dbReference type="SUPFAM" id="SSF57924">
    <property type="entry name" value="Inhibitor of apoptosis (IAP) repeat"/>
    <property type="match status" value="2"/>
</dbReference>
<dbReference type="Proteomes" id="UP001497497">
    <property type="component" value="Unassembled WGS sequence"/>
</dbReference>
<evidence type="ECO:0000313" key="7">
    <source>
        <dbReference type="EMBL" id="CAL1547290.1"/>
    </source>
</evidence>
<keyword evidence="2 4" id="KW-0863">Zinc-finger</keyword>
<dbReference type="GO" id="GO:0005737">
    <property type="term" value="C:cytoplasm"/>
    <property type="evidence" value="ECO:0007669"/>
    <property type="project" value="TreeGrafter"/>
</dbReference>
<gene>
    <name evidence="7" type="ORF">GSLYS_00020615001</name>
</gene>
<dbReference type="Pfam" id="PF13920">
    <property type="entry name" value="zf-C3HC4_3"/>
    <property type="match status" value="1"/>
</dbReference>
<dbReference type="AlphaFoldDB" id="A0AAV2IME6"/>
<dbReference type="PANTHER" id="PTHR10044">
    <property type="entry name" value="INHIBITOR OF APOPTOSIS"/>
    <property type="match status" value="1"/>
</dbReference>
<evidence type="ECO:0000256" key="4">
    <source>
        <dbReference type="PROSITE-ProRule" id="PRU00175"/>
    </source>
</evidence>
<keyword evidence="3" id="KW-0862">Zinc</keyword>
<organism evidence="7 8">
    <name type="scientific">Lymnaea stagnalis</name>
    <name type="common">Great pond snail</name>
    <name type="synonym">Helix stagnalis</name>
    <dbReference type="NCBI Taxonomy" id="6523"/>
    <lineage>
        <taxon>Eukaryota</taxon>
        <taxon>Metazoa</taxon>
        <taxon>Spiralia</taxon>
        <taxon>Lophotrochozoa</taxon>
        <taxon>Mollusca</taxon>
        <taxon>Gastropoda</taxon>
        <taxon>Heterobranchia</taxon>
        <taxon>Euthyneura</taxon>
        <taxon>Panpulmonata</taxon>
        <taxon>Hygrophila</taxon>
        <taxon>Lymnaeoidea</taxon>
        <taxon>Lymnaeidae</taxon>
        <taxon>Lymnaea</taxon>
    </lineage>
</organism>
<reference evidence="7 8" key="1">
    <citation type="submission" date="2024-04" db="EMBL/GenBank/DDBJ databases">
        <authorList>
            <consortium name="Genoscope - CEA"/>
            <person name="William W."/>
        </authorList>
    </citation>
    <scope>NUCLEOTIDE SEQUENCE [LARGE SCALE GENOMIC DNA]</scope>
</reference>
<dbReference type="SMART" id="SM00238">
    <property type="entry name" value="BIR"/>
    <property type="match status" value="1"/>
</dbReference>
<feature type="region of interest" description="Disordered" evidence="5">
    <location>
        <begin position="545"/>
        <end position="572"/>
    </location>
</feature>
<dbReference type="PROSITE" id="PS50089">
    <property type="entry name" value="ZF_RING_2"/>
    <property type="match status" value="1"/>
</dbReference>
<evidence type="ECO:0000256" key="3">
    <source>
        <dbReference type="ARBA" id="ARBA00022833"/>
    </source>
</evidence>
<evidence type="ECO:0000256" key="5">
    <source>
        <dbReference type="SAM" id="MobiDB-lite"/>
    </source>
</evidence>
<dbReference type="EMBL" id="CAXITT010000938">
    <property type="protein sequence ID" value="CAL1547290.1"/>
    <property type="molecule type" value="Genomic_DNA"/>
</dbReference>
<dbReference type="InterPro" id="IPR001370">
    <property type="entry name" value="BIR_rpt"/>
</dbReference>
<sequence>MENYARTKPTAHRLDDYMTRLATFRHGVLPDFHISTFSLAGSGFYHLGDIPSIKCVGCEQVVDIFTVTGDPTDRRYHKELCRFITPLNSSPVHGFQEAGDIESDGCASSQQEIRTSRGAAEQPNVRPNGHQSHEESAAFFDNGGGGNSGEDTSLFQLPNAGSQVFQECQQGASNACDFKETTRNKTSKSIDLSDFGDYPGENYFYDSDTVRPECTEIVRSSDILTPVHVLHCEKNTGHYAYFPTISIKPEQIPSSTRDSITLKFLQSCSDLTVRLSVKFTSKNRPRDDRLTESRTTPRYGSGFMFDEPKEDASDEKSMKRFVPFIGNSKKHLIFIRTNRHLIFDQTEAENTTVEFRFHHSNGRGITTLKGEKILFSRVAAEITVILVCSCSDREFVHRLIKIRNDVLDLAEKLPARAKQSMTKKIFIIHHPHGSDKVLSYGDSVMIKYVVDKAGENGRKKLTKIGHQINIESLLAAYNDVRKVLLYAADTCPGSSGAPVIAFQKKTLSDGSQKYDLDIWMHNGVDATNNLGASVMKAYTQEDFESATTAHQTSSTNQTHQDDDSDDDGTKNQEVTSPVFKVLTHPSYPVYIAYQKRLESFVNWEYGHIHRPSSLALAGFFYAGYADCVRCFQCGLGLRSWKPGDDVYAQHEKHRPNCPFSQAHRSAVINKETAPESKPSLSQEKLTVTLLKKENEKLEGQLKCKVCFKSQVRDLFLPCGDLYACTDCSKLLTHCPSCNKQILATVTTYFI</sequence>
<name>A0AAV2IME6_LYMST</name>
<dbReference type="PROSITE" id="PS50143">
    <property type="entry name" value="BIR_REPEAT_2"/>
    <property type="match status" value="2"/>
</dbReference>
<dbReference type="CDD" id="cd00022">
    <property type="entry name" value="BIR"/>
    <property type="match status" value="1"/>
</dbReference>
<dbReference type="SUPFAM" id="SSF50494">
    <property type="entry name" value="Trypsin-like serine proteases"/>
    <property type="match status" value="1"/>
</dbReference>
<dbReference type="GO" id="GO:0005634">
    <property type="term" value="C:nucleus"/>
    <property type="evidence" value="ECO:0007669"/>
    <property type="project" value="TreeGrafter"/>
</dbReference>
<dbReference type="InterPro" id="IPR001841">
    <property type="entry name" value="Znf_RING"/>
</dbReference>
<feature type="domain" description="RING-type" evidence="6">
    <location>
        <begin position="703"/>
        <end position="738"/>
    </location>
</feature>
<feature type="region of interest" description="Disordered" evidence="5">
    <location>
        <begin position="284"/>
        <end position="306"/>
    </location>
</feature>
<dbReference type="Pfam" id="PF00653">
    <property type="entry name" value="BIR"/>
    <property type="match status" value="1"/>
</dbReference>
<dbReference type="Gene3D" id="1.10.1170.10">
    <property type="entry name" value="Inhibitor Of Apoptosis Protein (2mihbC-IAP-1), Chain A"/>
    <property type="match status" value="2"/>
</dbReference>
<keyword evidence="8" id="KW-1185">Reference proteome</keyword>
<keyword evidence="2 4" id="KW-0479">Metal-binding</keyword>
<comment type="similarity">
    <text evidence="1">Belongs to the IAP family.</text>
</comment>
<feature type="compositionally biased region" description="Low complexity" evidence="5">
    <location>
        <begin position="545"/>
        <end position="558"/>
    </location>
</feature>
<dbReference type="PANTHER" id="PTHR10044:SF139">
    <property type="entry name" value="DEATH-ASSOCIATED INHIBITOR OF APOPTOSIS 2"/>
    <property type="match status" value="1"/>
</dbReference>
<dbReference type="InterPro" id="IPR050784">
    <property type="entry name" value="IAP"/>
</dbReference>
<comment type="caution">
    <text evidence="7">The sequence shown here is derived from an EMBL/GenBank/DDBJ whole genome shotgun (WGS) entry which is preliminary data.</text>
</comment>
<dbReference type="InterPro" id="IPR009003">
    <property type="entry name" value="Peptidase_S1_PA"/>
</dbReference>
<feature type="region of interest" description="Disordered" evidence="5">
    <location>
        <begin position="94"/>
        <end position="153"/>
    </location>
</feature>
<dbReference type="InterPro" id="IPR013083">
    <property type="entry name" value="Znf_RING/FYVE/PHD"/>
</dbReference>
<dbReference type="GO" id="GO:0008270">
    <property type="term" value="F:zinc ion binding"/>
    <property type="evidence" value="ECO:0007669"/>
    <property type="project" value="UniProtKB-KW"/>
</dbReference>
<accession>A0AAV2IME6</accession>
<evidence type="ECO:0000313" key="8">
    <source>
        <dbReference type="Proteomes" id="UP001497497"/>
    </source>
</evidence>